<keyword evidence="3" id="KW-1185">Reference proteome</keyword>
<dbReference type="AlphaFoldDB" id="A0A4D7QG08"/>
<sequence length="126" mass="13145">MMSAPVFQPGFSMIAHLLRATVLAVLTVPACAGAPALAQATGRPTWSETKCANYRSAWTHTLASRGRQGLSAPFLADHQAFLDSGCQARGMACPRSPEELAIANVMVILAMNAGAASTFLPFHCGG</sequence>
<keyword evidence="1" id="KW-0732">Signal</keyword>
<evidence type="ECO:0000256" key="1">
    <source>
        <dbReference type="SAM" id="SignalP"/>
    </source>
</evidence>
<reference evidence="2 3" key="1">
    <citation type="submission" date="2019-04" db="EMBL/GenBank/DDBJ databases">
        <title>Phreatobacter aquaticus sp. nov.</title>
        <authorList>
            <person name="Choi A."/>
            <person name="Baek K."/>
        </authorList>
    </citation>
    <scope>NUCLEOTIDE SEQUENCE [LARGE SCALE GENOMIC DNA]</scope>
    <source>
        <strain evidence="2 3">NMCR1094</strain>
    </source>
</reference>
<gene>
    <name evidence="2" type="ORF">E8L99_10270</name>
</gene>
<evidence type="ECO:0000313" key="3">
    <source>
        <dbReference type="Proteomes" id="UP000298588"/>
    </source>
</evidence>
<dbReference type="EMBL" id="CP039865">
    <property type="protein sequence ID" value="QCK86108.1"/>
    <property type="molecule type" value="Genomic_DNA"/>
</dbReference>
<feature type="signal peptide" evidence="1">
    <location>
        <begin position="1"/>
        <end position="32"/>
    </location>
</feature>
<proteinExistence type="predicted"/>
<protein>
    <submittedName>
        <fullName evidence="2">Uncharacterized protein</fullName>
    </submittedName>
</protein>
<name>A0A4D7QG08_9HYPH</name>
<organism evidence="2 3">
    <name type="scientific">Phreatobacter aquaticus</name>
    <dbReference type="NCBI Taxonomy" id="2570229"/>
    <lineage>
        <taxon>Bacteria</taxon>
        <taxon>Pseudomonadati</taxon>
        <taxon>Pseudomonadota</taxon>
        <taxon>Alphaproteobacteria</taxon>
        <taxon>Hyphomicrobiales</taxon>
        <taxon>Phreatobacteraceae</taxon>
        <taxon>Phreatobacter</taxon>
    </lineage>
</organism>
<dbReference type="OrthoDB" id="7726273at2"/>
<dbReference type="RefSeq" id="WP_137099440.1">
    <property type="nucleotide sequence ID" value="NZ_CP039865.1"/>
</dbReference>
<dbReference type="Proteomes" id="UP000298588">
    <property type="component" value="Chromosome"/>
</dbReference>
<evidence type="ECO:0000313" key="2">
    <source>
        <dbReference type="EMBL" id="QCK86108.1"/>
    </source>
</evidence>
<dbReference type="KEGG" id="paqt:E8L99_10270"/>
<feature type="chain" id="PRO_5020338196" evidence="1">
    <location>
        <begin position="33"/>
        <end position="126"/>
    </location>
</feature>
<accession>A0A4D7QG08</accession>